<dbReference type="RefSeq" id="WP_012754062.1">
    <property type="nucleotide sequence ID" value="NC_012811.1"/>
</dbReference>
<keyword evidence="2" id="KW-1185">Reference proteome</keyword>
<name>C5B593_METEA</name>
<gene>
    <name evidence="1" type="ordered locus">MexAM1_META2p0785</name>
</gene>
<organism evidence="1 2">
    <name type="scientific">Methylorubrum extorquens (strain ATCC 14718 / DSM 1338 / JCM 2805 / NCIMB 9133 / AM1)</name>
    <name type="common">Methylobacterium extorquens</name>
    <dbReference type="NCBI Taxonomy" id="272630"/>
    <lineage>
        <taxon>Bacteria</taxon>
        <taxon>Pseudomonadati</taxon>
        <taxon>Pseudomonadota</taxon>
        <taxon>Alphaproteobacteria</taxon>
        <taxon>Hyphomicrobiales</taxon>
        <taxon>Methylobacteriaceae</taxon>
        <taxon>Methylorubrum</taxon>
    </lineage>
</organism>
<evidence type="ECO:0000313" key="1">
    <source>
        <dbReference type="EMBL" id="ACS43625.1"/>
    </source>
</evidence>
<sequence>MGDRADTSIMIVGTIPSAGAVKALTAAVVAENAKPGWEEGVFEDGDFMCSLQEAIEQGRPLWIYGSDKLGATMDDVEDACRQHGIAFSVNGERGPSWDSFKKRWMPGWAEPVTISGEDGPSIEASEVASLLRKGPDGAAELAALADRLTGAGFPEIVDASPEMREELERLIQVEYGEDEPAACAPAP</sequence>
<dbReference type="KEGG" id="mea:Mex_2p0785"/>
<dbReference type="EMBL" id="CP001511">
    <property type="protein sequence ID" value="ACS43625.1"/>
    <property type="molecule type" value="Genomic_DNA"/>
</dbReference>
<dbReference type="HOGENOM" id="CLU_1446110_0_0_5"/>
<dbReference type="OrthoDB" id="9811399at2"/>
<geneLocation type="plasmid" evidence="1 2">
    <name>megaplasmid</name>
</geneLocation>
<evidence type="ECO:0000313" key="2">
    <source>
        <dbReference type="Proteomes" id="UP000009081"/>
    </source>
</evidence>
<protein>
    <submittedName>
        <fullName evidence="1">Uncharacterized protein</fullName>
    </submittedName>
</protein>
<dbReference type="AlphaFoldDB" id="C5B593"/>
<keyword evidence="1" id="KW-0614">Plasmid</keyword>
<accession>C5B593</accession>
<dbReference type="Proteomes" id="UP000009081">
    <property type="component" value="Plasmid megaplasmid"/>
</dbReference>
<proteinExistence type="predicted"/>
<reference evidence="1 2" key="1">
    <citation type="journal article" date="2009" name="PLoS ONE">
        <title>Methylobacterium genome sequences: a reference blueprint to investigate microbial metabolism of C1 compounds from natural and industrial sources.</title>
        <authorList>
            <person name="Vuilleumier S."/>
            <person name="Chistoserdova L."/>
            <person name="Lee M.-C."/>
            <person name="Bringel F."/>
            <person name="Lajus A."/>
            <person name="Zhou Y."/>
            <person name="Gourion B."/>
            <person name="Barbe V."/>
            <person name="Chang J."/>
            <person name="Cruveiller S."/>
            <person name="Dossat C."/>
            <person name="Gillett W."/>
            <person name="Gruffaz C."/>
            <person name="Haugen E."/>
            <person name="Hourcade E."/>
            <person name="Levy R."/>
            <person name="Mangenot S."/>
            <person name="Muller E."/>
            <person name="Nadalig T."/>
            <person name="Pagni M."/>
            <person name="Penny C."/>
            <person name="Peyraud R."/>
            <person name="Robinson D.G."/>
            <person name="Roche D."/>
            <person name="Rouy Z."/>
            <person name="Saenampechek C."/>
            <person name="Salvignol G."/>
            <person name="Vallenet D."/>
            <person name="Wu Z."/>
            <person name="Marx C.J."/>
            <person name="Vorholt J.A."/>
            <person name="Olson M.V."/>
            <person name="Kaul R."/>
            <person name="Weissenbach J."/>
            <person name="Medigue C."/>
            <person name="Lidstrom M.E."/>
        </authorList>
    </citation>
    <scope>NUCLEOTIDE SEQUENCE [LARGE SCALE GENOMIC DNA]</scope>
    <source>
        <strain evidence="2">ATCC 14718 / DSM 1338 / JCM 2805 / NCIMB 9133 / AM1</strain>
    </source>
</reference>